<dbReference type="Proteomes" id="UP001066276">
    <property type="component" value="Chromosome 11"/>
</dbReference>
<name>A0AAV7LM92_PLEWA</name>
<keyword evidence="2" id="KW-1185">Reference proteome</keyword>
<gene>
    <name evidence="1" type="ORF">NDU88_001692</name>
</gene>
<sequence>MRVCSASQLVISALRRPLYTWCRRAWAKCVADSGSGRTASRLALFFFFLEGAHNPGYLARSGRQRRQSPCSSHRRRGELTFQGVTRRSFLIQSDAHQPSSWSQDAVDAAQRHSAPRGNFYFYFIFLFRVRISVFP</sequence>
<comment type="caution">
    <text evidence="1">The sequence shown here is derived from an EMBL/GenBank/DDBJ whole genome shotgun (WGS) entry which is preliminary data.</text>
</comment>
<protein>
    <submittedName>
        <fullName evidence="1">Uncharacterized protein</fullName>
    </submittedName>
</protein>
<dbReference type="EMBL" id="JANPWB010000015">
    <property type="protein sequence ID" value="KAJ1088535.1"/>
    <property type="molecule type" value="Genomic_DNA"/>
</dbReference>
<dbReference type="AlphaFoldDB" id="A0AAV7LM92"/>
<reference evidence="1" key="1">
    <citation type="journal article" date="2022" name="bioRxiv">
        <title>Sequencing and chromosome-scale assembly of the giantPleurodeles waltlgenome.</title>
        <authorList>
            <person name="Brown T."/>
            <person name="Elewa A."/>
            <person name="Iarovenko S."/>
            <person name="Subramanian E."/>
            <person name="Araus A.J."/>
            <person name="Petzold A."/>
            <person name="Susuki M."/>
            <person name="Suzuki K.-i.T."/>
            <person name="Hayashi T."/>
            <person name="Toyoda A."/>
            <person name="Oliveira C."/>
            <person name="Osipova E."/>
            <person name="Leigh N.D."/>
            <person name="Simon A."/>
            <person name="Yun M.H."/>
        </authorList>
    </citation>
    <scope>NUCLEOTIDE SEQUENCE</scope>
    <source>
        <strain evidence="1">20211129_DDA</strain>
        <tissue evidence="1">Liver</tissue>
    </source>
</reference>
<evidence type="ECO:0000313" key="2">
    <source>
        <dbReference type="Proteomes" id="UP001066276"/>
    </source>
</evidence>
<proteinExistence type="predicted"/>
<accession>A0AAV7LM92</accession>
<evidence type="ECO:0000313" key="1">
    <source>
        <dbReference type="EMBL" id="KAJ1088535.1"/>
    </source>
</evidence>
<organism evidence="1 2">
    <name type="scientific">Pleurodeles waltl</name>
    <name type="common">Iberian ribbed newt</name>
    <dbReference type="NCBI Taxonomy" id="8319"/>
    <lineage>
        <taxon>Eukaryota</taxon>
        <taxon>Metazoa</taxon>
        <taxon>Chordata</taxon>
        <taxon>Craniata</taxon>
        <taxon>Vertebrata</taxon>
        <taxon>Euteleostomi</taxon>
        <taxon>Amphibia</taxon>
        <taxon>Batrachia</taxon>
        <taxon>Caudata</taxon>
        <taxon>Salamandroidea</taxon>
        <taxon>Salamandridae</taxon>
        <taxon>Pleurodelinae</taxon>
        <taxon>Pleurodeles</taxon>
    </lineage>
</organism>